<dbReference type="GO" id="GO:0015807">
    <property type="term" value="P:L-amino acid transport"/>
    <property type="evidence" value="ECO:0007669"/>
    <property type="project" value="TreeGrafter"/>
</dbReference>
<dbReference type="Proteomes" id="UP000231932">
    <property type="component" value="Chromosome"/>
</dbReference>
<keyword evidence="8" id="KW-1185">Reference proteome</keyword>
<evidence type="ECO:0000256" key="2">
    <source>
        <dbReference type="ARBA" id="ARBA00022448"/>
    </source>
</evidence>
<dbReference type="EMBL" id="CP024955">
    <property type="protein sequence ID" value="ATY84910.1"/>
    <property type="molecule type" value="Genomic_DNA"/>
</dbReference>
<dbReference type="GO" id="GO:0005524">
    <property type="term" value="F:ATP binding"/>
    <property type="evidence" value="ECO:0007669"/>
    <property type="project" value="UniProtKB-KW"/>
</dbReference>
<sequence length="516" mass="57106">MAPILVAENLTKRYGGIYALRKCSFEVNHGEIIAVIGPNGSGKSTLFNCITGLTRPDEGEILFNGQSLINMPPHRIAELGVGRTFQNINLFSELTVLQNVQIGIASFRKVKFWKALLTGGRGISRRAESDARSTLQHFELESLADIPARELSFGQQRLVELARALSQKPKLLLLDEPASGLNQSERERLLELLVDISRQGIAVIWIEHDLGSVMKVAHKVVVLEFGEQICYGAPEEVQKDPKFIKAYVGTEKEPYFNRTIERSLQQKEPLLTAQDLHTSRGTVRALNGVSLRIGQSELVAIIGPNGAGKSTLLGTLAGQFRPHQGQVQFRNMLITGLAPESVHRLGITLVPERRGLFPTMTVEENLMLGAYVEVAFMRSLGLPPKEVMQRCEKIYALFPRLKERREQLAGTLSGGEQQMLAVGRGLMAEPVLLMLDEPSLGLAEKLVEQLFEALRRLADQGTTVLLVEQNARAALSIADRVVALDRGTVRFEGLPDEFGEKEILHLYNARPMEIGL</sequence>
<dbReference type="KEGG" id="kyr:CVV65_08240"/>
<evidence type="ECO:0000313" key="7">
    <source>
        <dbReference type="EMBL" id="ATY84910.1"/>
    </source>
</evidence>
<evidence type="ECO:0000256" key="4">
    <source>
        <dbReference type="ARBA" id="ARBA00022840"/>
    </source>
</evidence>
<dbReference type="GO" id="GO:0015658">
    <property type="term" value="F:branched-chain amino acid transmembrane transporter activity"/>
    <property type="evidence" value="ECO:0007669"/>
    <property type="project" value="TreeGrafter"/>
</dbReference>
<dbReference type="InterPro" id="IPR017871">
    <property type="entry name" value="ABC_transporter-like_CS"/>
</dbReference>
<comment type="similarity">
    <text evidence="1">Belongs to the ABC transporter superfamily.</text>
</comment>
<protein>
    <submittedName>
        <fullName evidence="7">Branched-chain amino acid ABC transporter</fullName>
    </submittedName>
</protein>
<keyword evidence="3" id="KW-0547">Nucleotide-binding</keyword>
<dbReference type="InterPro" id="IPR003593">
    <property type="entry name" value="AAA+_ATPase"/>
</dbReference>
<name>A0A2K8N8H4_9BACL</name>
<dbReference type="InterPro" id="IPR003439">
    <property type="entry name" value="ABC_transporter-like_ATP-bd"/>
</dbReference>
<keyword evidence="5" id="KW-0029">Amino-acid transport</keyword>
<dbReference type="Pfam" id="PF00005">
    <property type="entry name" value="ABC_tran"/>
    <property type="match status" value="2"/>
</dbReference>
<dbReference type="Gene3D" id="3.40.50.300">
    <property type="entry name" value="P-loop containing nucleotide triphosphate hydrolases"/>
    <property type="match status" value="2"/>
</dbReference>
<reference evidence="8" key="1">
    <citation type="submission" date="2017-11" db="EMBL/GenBank/DDBJ databases">
        <title>Complete Genome Sequence of Kyrpidia sp. Strain EA-1, a thermophilic, hydrogen-oxidizing Bacterium, isolated from the Azores.</title>
        <authorList>
            <person name="Reiner J.E."/>
            <person name="Lapp C.J."/>
            <person name="Bunk B."/>
            <person name="Gescher J."/>
        </authorList>
    </citation>
    <scope>NUCLEOTIDE SEQUENCE [LARGE SCALE GENOMIC DNA]</scope>
    <source>
        <strain evidence="8">EA-1</strain>
    </source>
</reference>
<keyword evidence="2" id="KW-0813">Transport</keyword>
<proteinExistence type="inferred from homology"/>
<dbReference type="SMART" id="SM00382">
    <property type="entry name" value="AAA"/>
    <property type="match status" value="2"/>
</dbReference>
<dbReference type="SUPFAM" id="SSF52540">
    <property type="entry name" value="P-loop containing nucleoside triphosphate hydrolases"/>
    <property type="match status" value="2"/>
</dbReference>
<dbReference type="InterPro" id="IPR052156">
    <property type="entry name" value="BCAA_Transport_ATP-bd_LivF"/>
</dbReference>
<accession>A0A2K8N8H4</accession>
<dbReference type="AlphaFoldDB" id="A0A2K8N8H4"/>
<dbReference type="FunFam" id="3.40.50.300:FF:000421">
    <property type="entry name" value="Branched-chain amino acid ABC transporter ATP-binding protein"/>
    <property type="match status" value="1"/>
</dbReference>
<dbReference type="InterPro" id="IPR027417">
    <property type="entry name" value="P-loop_NTPase"/>
</dbReference>
<dbReference type="OrthoDB" id="501320at2"/>
<dbReference type="PROSITE" id="PS50893">
    <property type="entry name" value="ABC_TRANSPORTER_2"/>
    <property type="match status" value="2"/>
</dbReference>
<feature type="domain" description="ABC transporter" evidence="6">
    <location>
        <begin position="271"/>
        <end position="511"/>
    </location>
</feature>
<evidence type="ECO:0000256" key="1">
    <source>
        <dbReference type="ARBA" id="ARBA00005417"/>
    </source>
</evidence>
<dbReference type="PANTHER" id="PTHR43820:SF4">
    <property type="entry name" value="HIGH-AFFINITY BRANCHED-CHAIN AMINO ACID TRANSPORT ATP-BINDING PROTEIN LIVF"/>
    <property type="match status" value="1"/>
</dbReference>
<feature type="domain" description="ABC transporter" evidence="6">
    <location>
        <begin position="5"/>
        <end position="250"/>
    </location>
</feature>
<gene>
    <name evidence="7" type="ORF">CVV65_08240</name>
</gene>
<evidence type="ECO:0000313" key="8">
    <source>
        <dbReference type="Proteomes" id="UP000231932"/>
    </source>
</evidence>
<keyword evidence="4" id="KW-0067">ATP-binding</keyword>
<dbReference type="RefSeq" id="WP_100667714.1">
    <property type="nucleotide sequence ID" value="NZ_CP024955.1"/>
</dbReference>
<organism evidence="7 8">
    <name type="scientific">Kyrpidia spormannii</name>
    <dbReference type="NCBI Taxonomy" id="2055160"/>
    <lineage>
        <taxon>Bacteria</taxon>
        <taxon>Bacillati</taxon>
        <taxon>Bacillota</taxon>
        <taxon>Bacilli</taxon>
        <taxon>Bacillales</taxon>
        <taxon>Alicyclobacillaceae</taxon>
        <taxon>Kyrpidia</taxon>
    </lineage>
</organism>
<evidence type="ECO:0000256" key="5">
    <source>
        <dbReference type="ARBA" id="ARBA00022970"/>
    </source>
</evidence>
<dbReference type="PANTHER" id="PTHR43820">
    <property type="entry name" value="HIGH-AFFINITY BRANCHED-CHAIN AMINO ACID TRANSPORT ATP-BINDING PROTEIN LIVF"/>
    <property type="match status" value="1"/>
</dbReference>
<evidence type="ECO:0000259" key="6">
    <source>
        <dbReference type="PROSITE" id="PS50893"/>
    </source>
</evidence>
<dbReference type="CDD" id="cd03219">
    <property type="entry name" value="ABC_Mj1267_LivG_branched"/>
    <property type="match status" value="1"/>
</dbReference>
<evidence type="ECO:0000256" key="3">
    <source>
        <dbReference type="ARBA" id="ARBA00022741"/>
    </source>
</evidence>
<dbReference type="PROSITE" id="PS00211">
    <property type="entry name" value="ABC_TRANSPORTER_1"/>
    <property type="match status" value="2"/>
</dbReference>
<dbReference type="CDD" id="cd03224">
    <property type="entry name" value="ABC_TM1139_LivF_branched"/>
    <property type="match status" value="1"/>
</dbReference>
<dbReference type="GO" id="GO:0016887">
    <property type="term" value="F:ATP hydrolysis activity"/>
    <property type="evidence" value="ECO:0007669"/>
    <property type="project" value="InterPro"/>
</dbReference>